<reference evidence="2" key="1">
    <citation type="journal article" date="2021" name="Proc. Natl. Acad. Sci. U.S.A.">
        <title>Three genomes in the algal genus Volvox reveal the fate of a haploid sex-determining region after a transition to homothallism.</title>
        <authorList>
            <person name="Yamamoto K."/>
            <person name="Hamaji T."/>
            <person name="Kawai-Toyooka H."/>
            <person name="Matsuzaki R."/>
            <person name="Takahashi F."/>
            <person name="Nishimura Y."/>
            <person name="Kawachi M."/>
            <person name="Noguchi H."/>
            <person name="Minakuchi Y."/>
            <person name="Umen J.G."/>
            <person name="Toyoda A."/>
            <person name="Nozaki H."/>
        </authorList>
    </citation>
    <scope>NUCLEOTIDE SEQUENCE</scope>
    <source>
        <strain evidence="2">NIES-3786</strain>
    </source>
</reference>
<feature type="compositionally biased region" description="Low complexity" evidence="1">
    <location>
        <begin position="274"/>
        <end position="291"/>
    </location>
</feature>
<dbReference type="EMBL" id="BNCP01000001">
    <property type="protein sequence ID" value="GIL69356.1"/>
    <property type="molecule type" value="Genomic_DNA"/>
</dbReference>
<dbReference type="AlphaFoldDB" id="A0A8J4BTV3"/>
<feature type="compositionally biased region" description="Low complexity" evidence="1">
    <location>
        <begin position="925"/>
        <end position="942"/>
    </location>
</feature>
<feature type="region of interest" description="Disordered" evidence="1">
    <location>
        <begin position="147"/>
        <end position="196"/>
    </location>
</feature>
<feature type="compositionally biased region" description="Basic residues" evidence="1">
    <location>
        <begin position="1099"/>
        <end position="1110"/>
    </location>
</feature>
<keyword evidence="3" id="KW-1185">Reference proteome</keyword>
<dbReference type="OrthoDB" id="544530at2759"/>
<feature type="region of interest" description="Disordered" evidence="1">
    <location>
        <begin position="898"/>
        <end position="1018"/>
    </location>
</feature>
<evidence type="ECO:0000256" key="1">
    <source>
        <dbReference type="SAM" id="MobiDB-lite"/>
    </source>
</evidence>
<evidence type="ECO:0000313" key="2">
    <source>
        <dbReference type="EMBL" id="GIL69356.1"/>
    </source>
</evidence>
<protein>
    <submittedName>
        <fullName evidence="2">Uncharacterized protein</fullName>
    </submittedName>
</protein>
<feature type="region of interest" description="Disordered" evidence="1">
    <location>
        <begin position="1088"/>
        <end position="1117"/>
    </location>
</feature>
<gene>
    <name evidence="2" type="ORF">Vretifemale_319</name>
</gene>
<dbReference type="Proteomes" id="UP000747110">
    <property type="component" value="Unassembled WGS sequence"/>
</dbReference>
<evidence type="ECO:0000313" key="3">
    <source>
        <dbReference type="Proteomes" id="UP000747110"/>
    </source>
</evidence>
<feature type="compositionally biased region" description="Low complexity" evidence="1">
    <location>
        <begin position="441"/>
        <end position="457"/>
    </location>
</feature>
<feature type="compositionally biased region" description="Low complexity" evidence="1">
    <location>
        <begin position="898"/>
        <end position="910"/>
    </location>
</feature>
<proteinExistence type="predicted"/>
<feature type="compositionally biased region" description="Polar residues" evidence="1">
    <location>
        <begin position="312"/>
        <end position="328"/>
    </location>
</feature>
<feature type="region of interest" description="Disordered" evidence="1">
    <location>
        <begin position="1"/>
        <end position="53"/>
    </location>
</feature>
<feature type="region of interest" description="Disordered" evidence="1">
    <location>
        <begin position="420"/>
        <end position="457"/>
    </location>
</feature>
<feature type="region of interest" description="Disordered" evidence="1">
    <location>
        <begin position="811"/>
        <end position="850"/>
    </location>
</feature>
<name>A0A8J4BTV3_9CHLO</name>
<feature type="compositionally biased region" description="Polar residues" evidence="1">
    <location>
        <begin position="174"/>
        <end position="184"/>
    </location>
</feature>
<feature type="compositionally biased region" description="Basic and acidic residues" evidence="1">
    <location>
        <begin position="16"/>
        <end position="38"/>
    </location>
</feature>
<organism evidence="2 3">
    <name type="scientific">Volvox reticuliferus</name>
    <dbReference type="NCBI Taxonomy" id="1737510"/>
    <lineage>
        <taxon>Eukaryota</taxon>
        <taxon>Viridiplantae</taxon>
        <taxon>Chlorophyta</taxon>
        <taxon>core chlorophytes</taxon>
        <taxon>Chlorophyceae</taxon>
        <taxon>CS clade</taxon>
        <taxon>Chlamydomonadales</taxon>
        <taxon>Volvocaceae</taxon>
        <taxon>Volvox</taxon>
    </lineage>
</organism>
<feature type="compositionally biased region" description="Polar residues" evidence="1">
    <location>
        <begin position="356"/>
        <end position="382"/>
    </location>
</feature>
<accession>A0A8J4BTV3</accession>
<feature type="compositionally biased region" description="Polar residues" evidence="1">
    <location>
        <begin position="420"/>
        <end position="432"/>
    </location>
</feature>
<sequence length="1136" mass="112225">MEGETEATRTAGLDTRNGRSHEAFKQLKVRISKEDARSPRKSQGDASNHSNLGGHGGAASWFWRNSYSGAPPLGYPESPKLYTSFSGADSSRCPSSPVHVPVAMAYTPAPGYVMFPVMLSGAPDSPRGGLTPLMGSPVSTPTAMMFPQTPFAQHPSAGPFAPTQGPAGPPMRPTSMSGNQQVSGGPQGPDGSSAFFHPLFNGFNAFGPPPGVGMPAAPHGAFSAPGAPPMVPVAPSCAKQPRSSTAGDKGRPYQPSPLKPGPRKSSGNGGPPSGVGSFPPVVSLVGRNPGPVAGGNGSSGVSVLPQSIATASSAVRTSNRPTNTSYQTPAHGVYQHPHAACGGSGTSGVADGTDGNEASPSPHQPASISPEPSATSYSTSGATRPVAAGSVNTTPRDALDPTTAAAAAAVVAAAAAAVSNMSTGPTPRTSYTGPAVTPQPRSSLSGGLGATASGRTSSSGVAMASSAAANALAANMATRVSLHDEPPAPLSSSGLDANAVALSSGDVDIPPYGNFVAHGMAHQIGGHAAAAAAAASAVSAWGFYDAAAGIGSQQMWPGAMPRLFGAAPHMIGSGITHLSHPHNHHQVAAMAAAAQQHVPQAATSASMQQPSLLHAAMLQQLAAAASVPAAMPPMPTPMPCYVAAPPPLDSDYMAAAAAENLQVQLQSLHGAIIASQNLRAAAAAVADMQQQQQHPGVMASVAASAAGLSSGGMLMNPAFLSGALGTHHPTHHNLPGSIHMHGLGMGAGLAPRQRRNHSNGVGVGPSAATAGGGADGQVRLNARQRRTLRRAKERAIRGLLEAGKLLVARTMGENGGDGDEGAASGCDIPSGGYDTDDGDQSDDGESPARPACVSACSASAVSGGAASSPEVSVTGISSASGAVPSGAGTAAAKYPAAADAASPAPDPASGGQSGHHIAGNGDCRSPGSSNSSSVCEGGSSAGARAVSNASSVGGPDAAHMGAANRTPSSGKVSPLSAEGSNEPSPAPAPAAPPRANTGAVVGDARVSPAPSGRSTSAANTSAGSAVAAAAALASGTASELDITALIQQLNQKREEGLVDEKLLRDLEIINNLIGALKSSVPNTAPSYNAQGRKPSGVHPHGHGHGHHHGHGNVNGGHPMHYLNTMQKLPKGFAVGY</sequence>
<feature type="compositionally biased region" description="Acidic residues" evidence="1">
    <location>
        <begin position="834"/>
        <end position="845"/>
    </location>
</feature>
<comment type="caution">
    <text evidence="2">The sequence shown here is derived from an EMBL/GenBank/DDBJ whole genome shotgun (WGS) entry which is preliminary data.</text>
</comment>
<feature type="region of interest" description="Disordered" evidence="1">
    <location>
        <begin position="748"/>
        <end position="779"/>
    </location>
</feature>
<feature type="region of interest" description="Disordered" evidence="1">
    <location>
        <begin position="233"/>
        <end position="299"/>
    </location>
</feature>
<feature type="region of interest" description="Disordered" evidence="1">
    <location>
        <begin position="312"/>
        <end position="398"/>
    </location>
</feature>